<feature type="region of interest" description="Disordered" evidence="12">
    <location>
        <begin position="290"/>
        <end position="337"/>
    </location>
</feature>
<dbReference type="SUPFAM" id="SSF142877">
    <property type="entry name" value="EndoU-like"/>
    <property type="match status" value="1"/>
</dbReference>
<evidence type="ECO:0000256" key="10">
    <source>
        <dbReference type="ARBA" id="ARBA00023239"/>
    </source>
</evidence>
<dbReference type="KEGG" id="tnl:113506462"/>
<protein>
    <submittedName>
        <fullName evidence="15 16">Poly(U)-specific endoribonuclease homolog</fullName>
    </submittedName>
</protein>
<reference evidence="15 16" key="1">
    <citation type="submission" date="2025-04" db="UniProtKB">
        <authorList>
            <consortium name="RefSeq"/>
        </authorList>
    </citation>
    <scope>IDENTIFICATION</scope>
</reference>
<evidence type="ECO:0000313" key="16">
    <source>
        <dbReference type="RefSeq" id="XP_026745110.1"/>
    </source>
</evidence>
<evidence type="ECO:0000256" key="6">
    <source>
        <dbReference type="ARBA" id="ARBA00022759"/>
    </source>
</evidence>
<evidence type="ECO:0000256" key="11">
    <source>
        <dbReference type="RuleBase" id="RU367085"/>
    </source>
</evidence>
<keyword evidence="4 11" id="KW-0540">Nuclease</keyword>
<dbReference type="Proteomes" id="UP000322000">
    <property type="component" value="Chromosome 16"/>
</dbReference>
<accession>A0A7E5WE66</accession>
<dbReference type="PANTHER" id="PTHR12439">
    <property type="entry name" value="PLACENTAL PROTEIN 11-RELATED"/>
    <property type="match status" value="1"/>
</dbReference>
<organism evidence="14 15">
    <name type="scientific">Trichoplusia ni</name>
    <name type="common">Cabbage looper</name>
    <dbReference type="NCBI Taxonomy" id="7111"/>
    <lineage>
        <taxon>Eukaryota</taxon>
        <taxon>Metazoa</taxon>
        <taxon>Ecdysozoa</taxon>
        <taxon>Arthropoda</taxon>
        <taxon>Hexapoda</taxon>
        <taxon>Insecta</taxon>
        <taxon>Pterygota</taxon>
        <taxon>Neoptera</taxon>
        <taxon>Endopterygota</taxon>
        <taxon>Lepidoptera</taxon>
        <taxon>Glossata</taxon>
        <taxon>Ditrysia</taxon>
        <taxon>Noctuoidea</taxon>
        <taxon>Noctuidae</taxon>
        <taxon>Plusiinae</taxon>
        <taxon>Trichoplusia</taxon>
    </lineage>
</organism>
<feature type="compositionally biased region" description="Polar residues" evidence="12">
    <location>
        <begin position="290"/>
        <end position="305"/>
    </location>
</feature>
<feature type="compositionally biased region" description="Low complexity" evidence="12">
    <location>
        <begin position="306"/>
        <end position="319"/>
    </location>
</feature>
<keyword evidence="5 11" id="KW-0479">Metal-binding</keyword>
<feature type="region of interest" description="Disordered" evidence="12">
    <location>
        <begin position="49"/>
        <end position="270"/>
    </location>
</feature>
<feature type="compositionally biased region" description="Pro residues" evidence="12">
    <location>
        <begin position="188"/>
        <end position="198"/>
    </location>
</feature>
<dbReference type="GO" id="GO:0016829">
    <property type="term" value="F:lyase activity"/>
    <property type="evidence" value="ECO:0007669"/>
    <property type="project" value="UniProtKB-KW"/>
</dbReference>
<dbReference type="CDD" id="cd21159">
    <property type="entry name" value="XendoU"/>
    <property type="match status" value="1"/>
</dbReference>
<dbReference type="RefSeq" id="XP_026738970.1">
    <property type="nucleotide sequence ID" value="XM_026883169.1"/>
</dbReference>
<comment type="cofactor">
    <cofactor evidence="1 11">
        <name>Mn(2+)</name>
        <dbReference type="ChEBI" id="CHEBI:29035"/>
    </cofactor>
</comment>
<proteinExistence type="inferred from homology"/>
<feature type="compositionally biased region" description="Polar residues" evidence="12">
    <location>
        <begin position="68"/>
        <end position="91"/>
    </location>
</feature>
<gene>
    <name evidence="15" type="primary">LOC113501870</name>
    <name evidence="16" type="synonym">LOC113506462</name>
</gene>
<dbReference type="RefSeq" id="XP_026745110.1">
    <property type="nucleotide sequence ID" value="XM_026889309.1"/>
</dbReference>
<dbReference type="PANTHER" id="PTHR12439:SF42">
    <property type="entry name" value="ENDORIBONUCLEASE-RELATED"/>
    <property type="match status" value="1"/>
</dbReference>
<keyword evidence="14" id="KW-1185">Reference proteome</keyword>
<evidence type="ECO:0000256" key="8">
    <source>
        <dbReference type="ARBA" id="ARBA00022884"/>
    </source>
</evidence>
<keyword evidence="6 11" id="KW-0255">Endonuclease</keyword>
<dbReference type="PROSITE" id="PS51959">
    <property type="entry name" value="ENDOU"/>
    <property type="match status" value="1"/>
</dbReference>
<evidence type="ECO:0000259" key="13">
    <source>
        <dbReference type="PROSITE" id="PS51959"/>
    </source>
</evidence>
<feature type="compositionally biased region" description="Low complexity" evidence="12">
    <location>
        <begin position="327"/>
        <end position="336"/>
    </location>
</feature>
<keyword evidence="8 11" id="KW-0694">RNA-binding</keyword>
<feature type="chain" id="PRO_5044519277" evidence="11">
    <location>
        <begin position="21"/>
        <end position="602"/>
    </location>
</feature>
<dbReference type="GeneID" id="113501870"/>
<evidence type="ECO:0000256" key="3">
    <source>
        <dbReference type="ARBA" id="ARBA00011245"/>
    </source>
</evidence>
<feature type="compositionally biased region" description="Low complexity" evidence="12">
    <location>
        <begin position="53"/>
        <end position="67"/>
    </location>
</feature>
<evidence type="ECO:0000256" key="12">
    <source>
        <dbReference type="SAM" id="MobiDB-lite"/>
    </source>
</evidence>
<evidence type="ECO:0000256" key="9">
    <source>
        <dbReference type="ARBA" id="ARBA00023211"/>
    </source>
</evidence>
<name>A0A7E5WE66_TRINI</name>
<comment type="subunit">
    <text evidence="3 11">Monomer.</text>
</comment>
<dbReference type="GO" id="GO:0046872">
    <property type="term" value="F:metal ion binding"/>
    <property type="evidence" value="ECO:0007669"/>
    <property type="project" value="UniProtKB-UniRule"/>
</dbReference>
<evidence type="ECO:0000256" key="4">
    <source>
        <dbReference type="ARBA" id="ARBA00022722"/>
    </source>
</evidence>
<keyword evidence="9 11" id="KW-0464">Manganese</keyword>
<feature type="compositionally biased region" description="Low complexity" evidence="12">
    <location>
        <begin position="115"/>
        <end position="125"/>
    </location>
</feature>
<dbReference type="AlphaFoldDB" id="A0A7E5WE66"/>
<feature type="compositionally biased region" description="Polar residues" evidence="12">
    <location>
        <begin position="130"/>
        <end position="164"/>
    </location>
</feature>
<dbReference type="GO" id="GO:0016787">
    <property type="term" value="F:hydrolase activity"/>
    <property type="evidence" value="ECO:0007669"/>
    <property type="project" value="UniProtKB-KW"/>
</dbReference>
<dbReference type="GO" id="GO:0004521">
    <property type="term" value="F:RNA endonuclease activity"/>
    <property type="evidence" value="ECO:0007669"/>
    <property type="project" value="UniProtKB-UniRule"/>
</dbReference>
<evidence type="ECO:0000256" key="1">
    <source>
        <dbReference type="ARBA" id="ARBA00001936"/>
    </source>
</evidence>
<feature type="compositionally biased region" description="Polar residues" evidence="12">
    <location>
        <begin position="243"/>
        <end position="270"/>
    </location>
</feature>
<evidence type="ECO:0000313" key="15">
    <source>
        <dbReference type="RefSeq" id="XP_026738970.1"/>
    </source>
</evidence>
<keyword evidence="7 11" id="KW-0378">Hydrolase</keyword>
<keyword evidence="11" id="KW-0732">Signal</keyword>
<dbReference type="InterPro" id="IPR039787">
    <property type="entry name" value="ENDOU"/>
</dbReference>
<dbReference type="KEGG" id="tnl:113501870"/>
<sequence>MNNYLVILFVISLVLQNGSGLDYNKYQRLNANTDFLLHEGGVQNTPKLQEHVAGSQSQTNSQQNGANPSLSQPTSTGNKVTTAPQHNPSSNGKRDYVAPQFPTLKPSQQTGGAGHSQSSNNNHNSGKNDYVSQFPSLGPPSGSQPTPATSNVNSGWQRNPLTNNGKRDYVAPQKPTHNRQDSVAQFPPLGPASAPQPTPATNKNSGPHSQPSSPTGKRDYVAPQYPTVQPATGKVKDLINFYDSKNSSPGTSSYSSIAQGSSHRNGPTVTQRAQITTAIVTPKPMAFSSVVSGGKINTQSSTPKSTTRNPGTPTRTGTPVLPSSIVNNNKGNNNDNTVSDAELVTISEELLRKDNNNAAKYLTVNYQEKTTSQSKEDKAPLPLLTVAPEVWNISTIQKFVPLLDNYERDTLVNEHVTPQERNEENAFMDAVMSTTVMRHLMNFLKNKGYVTPDPKQQRVYLKQMWFSLYSRGKGKISSSGFEHVFVSELKNGLVSGLHNWIYFSREEAANRINYLGYLKYILLNEKGSILKMHFNQQGVDKPVNSIFIGTSPELEMALYTLCFVTRADKECKLKLADKDVNVVTYTFRYRSKNLIGSAFAEI</sequence>
<feature type="domain" description="EndoU" evidence="13">
    <location>
        <begin position="339"/>
        <end position="602"/>
    </location>
</feature>
<dbReference type="OrthoDB" id="430326at2759"/>
<dbReference type="GO" id="GO:0003723">
    <property type="term" value="F:RNA binding"/>
    <property type="evidence" value="ECO:0007669"/>
    <property type="project" value="UniProtKB-UniRule"/>
</dbReference>
<dbReference type="InterPro" id="IPR037227">
    <property type="entry name" value="EndoU-like"/>
</dbReference>
<keyword evidence="10" id="KW-0456">Lyase</keyword>
<dbReference type="Pfam" id="PF09412">
    <property type="entry name" value="XendoU"/>
    <property type="match status" value="1"/>
</dbReference>
<evidence type="ECO:0000256" key="5">
    <source>
        <dbReference type="ARBA" id="ARBA00022723"/>
    </source>
</evidence>
<comment type="similarity">
    <text evidence="2 11">Belongs to the ENDOU family.</text>
</comment>
<evidence type="ECO:0000313" key="14">
    <source>
        <dbReference type="Proteomes" id="UP000322000"/>
    </source>
</evidence>
<evidence type="ECO:0000256" key="2">
    <source>
        <dbReference type="ARBA" id="ARBA00010168"/>
    </source>
</evidence>
<evidence type="ECO:0000256" key="7">
    <source>
        <dbReference type="ARBA" id="ARBA00022801"/>
    </source>
</evidence>
<dbReference type="InterPro" id="IPR018998">
    <property type="entry name" value="EndoU_C"/>
</dbReference>
<feature type="compositionally biased region" description="Polar residues" evidence="12">
    <location>
        <begin position="199"/>
        <end position="215"/>
    </location>
</feature>
<feature type="signal peptide" evidence="11">
    <location>
        <begin position="1"/>
        <end position="20"/>
    </location>
</feature>